<dbReference type="AlphaFoldDB" id="A0A2S7F8A6"/>
<dbReference type="Proteomes" id="UP000515243">
    <property type="component" value="Chromosome 1"/>
</dbReference>
<protein>
    <recommendedName>
        <fullName evidence="5">Ribose-5-phosphate isomerase</fullName>
    </recommendedName>
</protein>
<proteinExistence type="predicted"/>
<gene>
    <name evidence="1" type="ORF">AWN73_17005</name>
    <name evidence="2" type="ORF">FF104_15640</name>
</gene>
<dbReference type="OrthoDB" id="1930532at2"/>
<dbReference type="RefSeq" id="WP_003412658.1">
    <property type="nucleotide sequence ID" value="NZ_BKBD01000005.1"/>
</dbReference>
<organism evidence="1 3">
    <name type="scientific">Clostridium butyricum</name>
    <dbReference type="NCBI Taxonomy" id="1492"/>
    <lineage>
        <taxon>Bacteria</taxon>
        <taxon>Bacillati</taxon>
        <taxon>Bacillota</taxon>
        <taxon>Clostridia</taxon>
        <taxon>Eubacteriales</taxon>
        <taxon>Clostridiaceae</taxon>
        <taxon>Clostridium</taxon>
    </lineage>
</organism>
<name>A0A2S7F8A6_CLOBU</name>
<dbReference type="Proteomes" id="UP000238081">
    <property type="component" value="Unassembled WGS sequence"/>
</dbReference>
<sequence>MVKVDGMYKNDYVKVLSIICRYYGTNENQFYELLKNKEKKFLLLLILKNNNILDNYELINMLGIGSFKKMKSNIKTAEEKFLINSYFRKEYVELEENIKKQID</sequence>
<reference evidence="1 3" key="1">
    <citation type="submission" date="2016-01" db="EMBL/GenBank/DDBJ databases">
        <title>Characterization of the Clostridium difficile lineages that are prevalent in Hong Kong and China.</title>
        <authorList>
            <person name="Kwok J.S.-L."/>
            <person name="Lam W.-Y."/>
            <person name="Ip M."/>
            <person name="Chan T.-F."/>
            <person name="Hawkey P.M."/>
            <person name="Tsui S.K.-W."/>
        </authorList>
    </citation>
    <scope>NUCLEOTIDE SEQUENCE [LARGE SCALE GENOMIC DNA]</scope>
    <source>
        <strain evidence="1 3">300064</strain>
    </source>
</reference>
<dbReference type="KEGG" id="cbut:ATN24_03705"/>
<evidence type="ECO:0008006" key="5">
    <source>
        <dbReference type="Google" id="ProtNLM"/>
    </source>
</evidence>
<evidence type="ECO:0000313" key="4">
    <source>
        <dbReference type="Proteomes" id="UP000515243"/>
    </source>
</evidence>
<evidence type="ECO:0000313" key="1">
    <source>
        <dbReference type="EMBL" id="PPV13149.1"/>
    </source>
</evidence>
<accession>A0A2S7F8A6</accession>
<evidence type="ECO:0000313" key="2">
    <source>
        <dbReference type="EMBL" id="QMW92355.1"/>
    </source>
</evidence>
<evidence type="ECO:0000313" key="3">
    <source>
        <dbReference type="Proteomes" id="UP000238081"/>
    </source>
</evidence>
<dbReference type="EMBL" id="CP040626">
    <property type="protein sequence ID" value="QMW92355.1"/>
    <property type="molecule type" value="Genomic_DNA"/>
</dbReference>
<reference evidence="2 4" key="2">
    <citation type="submission" date="2019-05" db="EMBL/GenBank/DDBJ databases">
        <authorList>
            <person name="Schori C."/>
            <person name="Ahrens C."/>
        </authorList>
    </citation>
    <scope>NUCLEOTIDE SEQUENCE [LARGE SCALE GENOMIC DNA]</scope>
    <source>
        <strain evidence="2 4">DSM 10702</strain>
    </source>
</reference>
<dbReference type="EMBL" id="LRDH01000126">
    <property type="protein sequence ID" value="PPV13149.1"/>
    <property type="molecule type" value="Genomic_DNA"/>
</dbReference>